<evidence type="ECO:0000313" key="2">
    <source>
        <dbReference type="EMBL" id="GDZ83127.1"/>
    </source>
</evidence>
<comment type="caution">
    <text evidence="2">The sequence shown here is derived from an EMBL/GenBank/DDBJ whole genome shotgun (WGS) entry which is preliminary data.</text>
</comment>
<reference evidence="2 3" key="1">
    <citation type="submission" date="2019-04" db="EMBL/GenBank/DDBJ databases">
        <title>A pseudo-fructophilic Leuconostoc citreum strain F192-5 isolated from peel of satsuma mandarin: the first report for isolation and characterization of strain-dependent fructophilic-like characteristics.</title>
        <authorList>
            <person name="Maeno S."/>
            <person name="Tanizawa Y."/>
            <person name="Kajikawa A."/>
            <person name="Kanesaki Y."/>
            <person name="Kubota E."/>
            <person name="Arita M."/>
            <person name="Leon D."/>
            <person name="Endo A."/>
        </authorList>
    </citation>
    <scope>NUCLEOTIDE SEQUENCE [LARGE SCALE GENOMIC DNA]</scope>
    <source>
        <strain evidence="2 3">F192-5</strain>
    </source>
</reference>
<dbReference type="AlphaFoldDB" id="A0A5A5TXE6"/>
<dbReference type="EMBL" id="BJJW01000002">
    <property type="protein sequence ID" value="GDZ83127.1"/>
    <property type="molecule type" value="Genomic_DNA"/>
</dbReference>
<accession>A0A5A5TXE6</accession>
<feature type="compositionally biased region" description="Basic residues" evidence="1">
    <location>
        <begin position="128"/>
        <end position="138"/>
    </location>
</feature>
<dbReference type="Proteomes" id="UP000323274">
    <property type="component" value="Unassembled WGS sequence"/>
</dbReference>
<evidence type="ECO:0000256" key="1">
    <source>
        <dbReference type="SAM" id="MobiDB-lite"/>
    </source>
</evidence>
<dbReference type="RefSeq" id="WP_149333747.1">
    <property type="nucleotide sequence ID" value="NZ_BJJW01000002.1"/>
</dbReference>
<proteinExistence type="predicted"/>
<gene>
    <name evidence="2" type="ORF">LCIT_03690</name>
</gene>
<organism evidence="2 3">
    <name type="scientific">Leuconostoc citreum</name>
    <dbReference type="NCBI Taxonomy" id="33964"/>
    <lineage>
        <taxon>Bacteria</taxon>
        <taxon>Bacillati</taxon>
        <taxon>Bacillota</taxon>
        <taxon>Bacilli</taxon>
        <taxon>Lactobacillales</taxon>
        <taxon>Lactobacillaceae</taxon>
        <taxon>Leuconostoc</taxon>
    </lineage>
</organism>
<name>A0A5A5TXE6_LEUCI</name>
<feature type="region of interest" description="Disordered" evidence="1">
    <location>
        <begin position="117"/>
        <end position="138"/>
    </location>
</feature>
<feature type="compositionally biased region" description="Polar residues" evidence="1">
    <location>
        <begin position="117"/>
        <end position="127"/>
    </location>
</feature>
<evidence type="ECO:0000313" key="3">
    <source>
        <dbReference type="Proteomes" id="UP000323274"/>
    </source>
</evidence>
<protein>
    <submittedName>
        <fullName evidence="2">Uncharacterized protein</fullName>
    </submittedName>
</protein>
<sequence>MAISINSILINEKEFNLGNHKLTARYTPEVDNEFSDFLIEMGELEKKMADKKLDELNIADKKNKIREFTAEIRDLSSKYISALFDKSDADYIFEKAGGRIANLSRLARTFFDEGNDNVLQKEQGGTNRKQRRFNKGND</sequence>